<evidence type="ECO:0000313" key="3">
    <source>
        <dbReference type="Proteomes" id="UP000609121"/>
    </source>
</evidence>
<feature type="domain" description="YjiS-like" evidence="1">
    <location>
        <begin position="34"/>
        <end position="57"/>
    </location>
</feature>
<evidence type="ECO:0000313" key="2">
    <source>
        <dbReference type="EMBL" id="MBE3636868.1"/>
    </source>
</evidence>
<organism evidence="2 3">
    <name type="scientific">Mangrovicoccus algicola</name>
    <dbReference type="NCBI Taxonomy" id="2771008"/>
    <lineage>
        <taxon>Bacteria</taxon>
        <taxon>Pseudomonadati</taxon>
        <taxon>Pseudomonadota</taxon>
        <taxon>Alphaproteobacteria</taxon>
        <taxon>Rhodobacterales</taxon>
        <taxon>Paracoccaceae</taxon>
        <taxon>Mangrovicoccus</taxon>
    </lineage>
</organism>
<dbReference type="InterPro" id="IPR009506">
    <property type="entry name" value="YjiS-like"/>
</dbReference>
<evidence type="ECO:0000259" key="1">
    <source>
        <dbReference type="Pfam" id="PF06568"/>
    </source>
</evidence>
<proteinExistence type="predicted"/>
<reference evidence="2" key="1">
    <citation type="submission" date="2020-09" db="EMBL/GenBank/DDBJ databases">
        <title>A novel bacterium of genus Mangrovicoccus, isolated from South China Sea.</title>
        <authorList>
            <person name="Huang H."/>
            <person name="Mo K."/>
            <person name="Hu Y."/>
        </authorList>
    </citation>
    <scope>NUCLEOTIDE SEQUENCE</scope>
    <source>
        <strain evidence="2">HB182678</strain>
    </source>
</reference>
<dbReference type="EMBL" id="JACVXA010000003">
    <property type="protein sequence ID" value="MBE3636868.1"/>
    <property type="molecule type" value="Genomic_DNA"/>
</dbReference>
<comment type="caution">
    <text evidence="2">The sequence shown here is derived from an EMBL/GenBank/DDBJ whole genome shotgun (WGS) entry which is preliminary data.</text>
</comment>
<accession>A0A8J7CYR6</accession>
<dbReference type="Proteomes" id="UP000609121">
    <property type="component" value="Unassembled WGS sequence"/>
</dbReference>
<dbReference type="RefSeq" id="WP_193179047.1">
    <property type="nucleotide sequence ID" value="NZ_JACVXA010000003.1"/>
</dbReference>
<keyword evidence="3" id="KW-1185">Reference proteome</keyword>
<name>A0A8J7CYR6_9RHOB</name>
<gene>
    <name evidence="2" type="ORF">ICN82_01460</name>
</gene>
<protein>
    <submittedName>
        <fullName evidence="2">DUF1127 domain-containing protein</fullName>
    </submittedName>
</protein>
<sequence length="65" mass="7180">MTTATLAARRPSYTLRIYETLSAGFVKAARIEKTRRALSALSDETLRDIGLNRDEIDAAAIRAAR</sequence>
<dbReference type="AlphaFoldDB" id="A0A8J7CYR6"/>
<dbReference type="Pfam" id="PF06568">
    <property type="entry name" value="YjiS-like"/>
    <property type="match status" value="1"/>
</dbReference>